<accession>A0ABD1JYS8</accession>
<dbReference type="SUPFAM" id="SSF46689">
    <property type="entry name" value="Homeodomain-like"/>
    <property type="match status" value="2"/>
</dbReference>
<reference evidence="5 6" key="1">
    <citation type="submission" date="2024-09" db="EMBL/GenBank/DDBJ databases">
        <title>A chromosome-level genome assembly of Gray's grenadier anchovy, Coilia grayii.</title>
        <authorList>
            <person name="Fu Z."/>
        </authorList>
    </citation>
    <scope>NUCLEOTIDE SEQUENCE [LARGE SCALE GENOMIC DNA]</scope>
    <source>
        <strain evidence="5">G4</strain>
        <tissue evidence="5">Muscle</tissue>
    </source>
</reference>
<evidence type="ECO:0008006" key="7">
    <source>
        <dbReference type="Google" id="ProtNLM"/>
    </source>
</evidence>
<dbReference type="Gene3D" id="1.10.10.60">
    <property type="entry name" value="Homeodomain-like"/>
    <property type="match status" value="2"/>
</dbReference>
<dbReference type="PANTHER" id="PTHR46760:SF1">
    <property type="entry name" value="TRANSCRIPTION TERMINATION FACTOR 1"/>
    <property type="match status" value="1"/>
</dbReference>
<evidence type="ECO:0000313" key="6">
    <source>
        <dbReference type="Proteomes" id="UP001591681"/>
    </source>
</evidence>
<dbReference type="InterPro" id="IPR001005">
    <property type="entry name" value="SANT/Myb"/>
</dbReference>
<keyword evidence="6" id="KW-1185">Reference proteome</keyword>
<proteinExistence type="predicted"/>
<dbReference type="SMART" id="SM00717">
    <property type="entry name" value="SANT"/>
    <property type="match status" value="2"/>
</dbReference>
<feature type="chain" id="PRO_5044784988" description="Transcription termination factor 1-like" evidence="2">
    <location>
        <begin position="19"/>
        <end position="581"/>
    </location>
</feature>
<protein>
    <recommendedName>
        <fullName evidence="7">Transcription termination factor 1-like</fullName>
    </recommendedName>
</protein>
<dbReference type="InterPro" id="IPR053078">
    <property type="entry name" value="TTF1-like"/>
</dbReference>
<evidence type="ECO:0000259" key="4">
    <source>
        <dbReference type="PROSITE" id="PS51294"/>
    </source>
</evidence>
<dbReference type="AlphaFoldDB" id="A0ABD1JYS8"/>
<feature type="compositionally biased region" description="Basic and acidic residues" evidence="1">
    <location>
        <begin position="87"/>
        <end position="97"/>
    </location>
</feature>
<dbReference type="CDD" id="cd00167">
    <property type="entry name" value="SANT"/>
    <property type="match status" value="1"/>
</dbReference>
<comment type="caution">
    <text evidence="5">The sequence shown here is derived from an EMBL/GenBank/DDBJ whole genome shotgun (WGS) entry which is preliminary data.</text>
</comment>
<feature type="compositionally biased region" description="Basic residues" evidence="1">
    <location>
        <begin position="175"/>
        <end position="185"/>
    </location>
</feature>
<feature type="domain" description="Myb-like" evidence="3">
    <location>
        <begin position="340"/>
        <end position="389"/>
    </location>
</feature>
<name>A0ABD1JYS8_9TELE</name>
<dbReference type="PROSITE" id="PS50090">
    <property type="entry name" value="MYB_LIKE"/>
    <property type="match status" value="2"/>
</dbReference>
<feature type="compositionally biased region" description="Basic residues" evidence="1">
    <location>
        <begin position="76"/>
        <end position="86"/>
    </location>
</feature>
<dbReference type="PANTHER" id="PTHR46760">
    <property type="entry name" value="TRANSCRIPTION TERMINATION FACTOR 1"/>
    <property type="match status" value="1"/>
</dbReference>
<feature type="domain" description="Myb-like" evidence="3">
    <location>
        <begin position="393"/>
        <end position="462"/>
    </location>
</feature>
<dbReference type="Proteomes" id="UP001591681">
    <property type="component" value="Unassembled WGS sequence"/>
</dbReference>
<organism evidence="5 6">
    <name type="scientific">Coilia grayii</name>
    <name type="common">Gray's grenadier anchovy</name>
    <dbReference type="NCBI Taxonomy" id="363190"/>
    <lineage>
        <taxon>Eukaryota</taxon>
        <taxon>Metazoa</taxon>
        <taxon>Chordata</taxon>
        <taxon>Craniata</taxon>
        <taxon>Vertebrata</taxon>
        <taxon>Euteleostomi</taxon>
        <taxon>Actinopterygii</taxon>
        <taxon>Neopterygii</taxon>
        <taxon>Teleostei</taxon>
        <taxon>Clupei</taxon>
        <taxon>Clupeiformes</taxon>
        <taxon>Clupeoidei</taxon>
        <taxon>Engraulidae</taxon>
        <taxon>Coilinae</taxon>
        <taxon>Coilia</taxon>
    </lineage>
</organism>
<sequence>MLFTRLLFLLKYHQGIVGALYAHLFTAVAENNPLEVTMTEAELVVHKKKKRSKKHLAELPEPSNTHQRTYEEMHVDKKHKKKKKNTKGHENGDDSRPAEVNGDMGEGKLKRKRKRKGEKVNVTSVVMGESVDSISQERGITKKKRRIEDTEHCVGNTEKVTLTPVQTNGQAAHQKPVKSKSKKVRKSGDSQVIVNASLATDTQLYPEEMLSESLALNIDKAILQEIKEYLPQRGLTNTQEVRGIIMYDLPRFREFKEQGIPVRTGKFTVAENKRLKQNVRDFLALSGIDNEAKLFWPHRFPEDRDAIIRQRRKLRFLMSLIDGIPRSWFNIWLRARNICDEKNYMGRFTDEENKALLELHRLHGSKWSTISHKMGRSPRAVKLRFDLFSEGHGSWTEAESRTLLTSIRQQLLKRATPVENGSIGSAVIRKVDLYKNLPWMPVAKQVQTRNWVQCRKKWLGYLTNKMKTGGVIKGRKSLEGQIQLIKVINEMAVEDAADIVWDDLTHLFGNAHPDYLQMRFYQLKVTHVPGWNRMMDFCEVIDYLYEKTLPKLEEELKSCKEDEEPTEERDSYKLSEIFPDL</sequence>
<dbReference type="Pfam" id="PF00249">
    <property type="entry name" value="Myb_DNA-binding"/>
    <property type="match status" value="1"/>
</dbReference>
<feature type="region of interest" description="Disordered" evidence="1">
    <location>
        <begin position="49"/>
        <end position="121"/>
    </location>
</feature>
<feature type="region of interest" description="Disordered" evidence="1">
    <location>
        <begin position="166"/>
        <end position="188"/>
    </location>
</feature>
<gene>
    <name evidence="5" type="ORF">ACEWY4_011793</name>
</gene>
<evidence type="ECO:0000259" key="3">
    <source>
        <dbReference type="PROSITE" id="PS50090"/>
    </source>
</evidence>
<dbReference type="InterPro" id="IPR009057">
    <property type="entry name" value="Homeodomain-like_sf"/>
</dbReference>
<feature type="signal peptide" evidence="2">
    <location>
        <begin position="1"/>
        <end position="18"/>
    </location>
</feature>
<feature type="domain" description="HTH myb-type" evidence="4">
    <location>
        <begin position="346"/>
        <end position="384"/>
    </location>
</feature>
<feature type="region of interest" description="Disordered" evidence="1">
    <location>
        <begin position="557"/>
        <end position="581"/>
    </location>
</feature>
<evidence type="ECO:0000313" key="5">
    <source>
        <dbReference type="EMBL" id="KAL2091995.1"/>
    </source>
</evidence>
<evidence type="ECO:0000256" key="1">
    <source>
        <dbReference type="SAM" id="MobiDB-lite"/>
    </source>
</evidence>
<dbReference type="EMBL" id="JBHFQA010000010">
    <property type="protein sequence ID" value="KAL2091995.1"/>
    <property type="molecule type" value="Genomic_DNA"/>
</dbReference>
<evidence type="ECO:0000256" key="2">
    <source>
        <dbReference type="SAM" id="SignalP"/>
    </source>
</evidence>
<dbReference type="InterPro" id="IPR017930">
    <property type="entry name" value="Myb_dom"/>
</dbReference>
<dbReference type="PROSITE" id="PS51294">
    <property type="entry name" value="HTH_MYB"/>
    <property type="match status" value="1"/>
</dbReference>
<keyword evidence="2" id="KW-0732">Signal</keyword>